<evidence type="ECO:0008006" key="4">
    <source>
        <dbReference type="Google" id="ProtNLM"/>
    </source>
</evidence>
<dbReference type="OrthoDB" id="444540at2759"/>
<comment type="caution">
    <text evidence="2">The sequence shown here is derived from an EMBL/GenBank/DDBJ whole genome shotgun (WGS) entry which is preliminary data.</text>
</comment>
<evidence type="ECO:0000313" key="3">
    <source>
        <dbReference type="Proteomes" id="UP000193144"/>
    </source>
</evidence>
<feature type="signal peptide" evidence="1">
    <location>
        <begin position="1"/>
        <end position="21"/>
    </location>
</feature>
<proteinExistence type="predicted"/>
<accession>A0A1Y2A676</accession>
<dbReference type="EMBL" id="MCFA01000010">
    <property type="protein sequence ID" value="ORY17827.1"/>
    <property type="molecule type" value="Genomic_DNA"/>
</dbReference>
<sequence length="144" mass="15589">MKLSTIFELALILAAVDVSGATCCAGMAICTRSEGEGDDKICLEWTCPDGSPLFWAFGCCGYRPCNVFCCNCDPMPDGRVCRTQSSLTRDVLASQDTHDSMSDQEMFEVANVGGDGKMTLAEFVAYMAAPEQYPQAEAEAKFHL</sequence>
<evidence type="ECO:0000256" key="1">
    <source>
        <dbReference type="SAM" id="SignalP"/>
    </source>
</evidence>
<reference evidence="2 3" key="1">
    <citation type="submission" date="2016-07" db="EMBL/GenBank/DDBJ databases">
        <title>Pervasive Adenine N6-methylation of Active Genes in Fungi.</title>
        <authorList>
            <consortium name="DOE Joint Genome Institute"/>
            <person name="Mondo S.J."/>
            <person name="Dannebaum R.O."/>
            <person name="Kuo R.C."/>
            <person name="Labutti K."/>
            <person name="Haridas S."/>
            <person name="Kuo A."/>
            <person name="Salamov A."/>
            <person name="Ahrendt S.R."/>
            <person name="Lipzen A."/>
            <person name="Sullivan W."/>
            <person name="Andreopoulos W.B."/>
            <person name="Clum A."/>
            <person name="Lindquist E."/>
            <person name="Daum C."/>
            <person name="Ramamoorthy G.K."/>
            <person name="Gryganskyi A."/>
            <person name="Culley D."/>
            <person name="Magnuson J.K."/>
            <person name="James T.Y."/>
            <person name="O'Malley M.A."/>
            <person name="Stajich J.E."/>
            <person name="Spatafora J.W."/>
            <person name="Visel A."/>
            <person name="Grigoriev I.V."/>
        </authorList>
    </citation>
    <scope>NUCLEOTIDE SEQUENCE [LARGE SCALE GENOMIC DNA]</scope>
    <source>
        <strain evidence="2 3">CBS 115471</strain>
    </source>
</reference>
<name>A0A1Y2A676_9PLEO</name>
<evidence type="ECO:0000313" key="2">
    <source>
        <dbReference type="EMBL" id="ORY17827.1"/>
    </source>
</evidence>
<keyword evidence="3" id="KW-1185">Reference proteome</keyword>
<dbReference type="AlphaFoldDB" id="A0A1Y2A676"/>
<organism evidence="2 3">
    <name type="scientific">Clohesyomyces aquaticus</name>
    <dbReference type="NCBI Taxonomy" id="1231657"/>
    <lineage>
        <taxon>Eukaryota</taxon>
        <taxon>Fungi</taxon>
        <taxon>Dikarya</taxon>
        <taxon>Ascomycota</taxon>
        <taxon>Pezizomycotina</taxon>
        <taxon>Dothideomycetes</taxon>
        <taxon>Pleosporomycetidae</taxon>
        <taxon>Pleosporales</taxon>
        <taxon>Lindgomycetaceae</taxon>
        <taxon>Clohesyomyces</taxon>
    </lineage>
</organism>
<keyword evidence="1" id="KW-0732">Signal</keyword>
<dbReference type="Proteomes" id="UP000193144">
    <property type="component" value="Unassembled WGS sequence"/>
</dbReference>
<protein>
    <recommendedName>
        <fullName evidence="4">EF-hand domain-containing protein</fullName>
    </recommendedName>
</protein>
<feature type="chain" id="PRO_5012621177" description="EF-hand domain-containing protein" evidence="1">
    <location>
        <begin position="22"/>
        <end position="144"/>
    </location>
</feature>
<gene>
    <name evidence="2" type="ORF">BCR34DRAFT_583390</name>
</gene>